<organism evidence="2 3">
    <name type="scientific">Ficus carica</name>
    <name type="common">Common fig</name>
    <dbReference type="NCBI Taxonomy" id="3494"/>
    <lineage>
        <taxon>Eukaryota</taxon>
        <taxon>Viridiplantae</taxon>
        <taxon>Streptophyta</taxon>
        <taxon>Embryophyta</taxon>
        <taxon>Tracheophyta</taxon>
        <taxon>Spermatophyta</taxon>
        <taxon>Magnoliopsida</taxon>
        <taxon>eudicotyledons</taxon>
        <taxon>Gunneridae</taxon>
        <taxon>Pentapetalae</taxon>
        <taxon>rosids</taxon>
        <taxon>fabids</taxon>
        <taxon>Rosales</taxon>
        <taxon>Moraceae</taxon>
        <taxon>Ficeae</taxon>
        <taxon>Ficus</taxon>
    </lineage>
</organism>
<comment type="caution">
    <text evidence="2">The sequence shown here is derived from an EMBL/GenBank/DDBJ whole genome shotgun (WGS) entry which is preliminary data.</text>
</comment>
<evidence type="ECO:0000313" key="1">
    <source>
        <dbReference type="EMBL" id="GMN72303.1"/>
    </source>
</evidence>
<reference evidence="2" key="1">
    <citation type="submission" date="2023-07" db="EMBL/GenBank/DDBJ databases">
        <title>draft genome sequence of fig (Ficus carica).</title>
        <authorList>
            <person name="Takahashi T."/>
            <person name="Nishimura K."/>
        </authorList>
    </citation>
    <scope>NUCLEOTIDE SEQUENCE</scope>
</reference>
<keyword evidence="3" id="KW-1185">Reference proteome</keyword>
<evidence type="ECO:0000313" key="3">
    <source>
        <dbReference type="Proteomes" id="UP001187192"/>
    </source>
</evidence>
<accession>A0AA88ED81</accession>
<dbReference type="Proteomes" id="UP001187192">
    <property type="component" value="Unassembled WGS sequence"/>
</dbReference>
<protein>
    <submittedName>
        <fullName evidence="2">Uncharacterized protein</fullName>
    </submittedName>
</protein>
<evidence type="ECO:0000313" key="2">
    <source>
        <dbReference type="EMBL" id="GMN72323.1"/>
    </source>
</evidence>
<proteinExistence type="predicted"/>
<name>A0AA88ED81_FICCA</name>
<gene>
    <name evidence="1" type="ORF">TIFTF001_053527</name>
    <name evidence="2" type="ORF">TIFTF001_053534</name>
</gene>
<dbReference type="EMBL" id="BTGU01012891">
    <property type="protein sequence ID" value="GMN72323.1"/>
    <property type="molecule type" value="Genomic_DNA"/>
</dbReference>
<sequence length="332" mass="36380">MLRVLGMQVIGLLVWSFDARHLFSPSGYSQLIGYGRVLGEVYAWHLFWLVLSHGTLLRAPRTSGVLGLLRQIVGPTRMLGPARAPPFGQYPVMGPNSVVRENHRSWVSARTDVGSCSGTSFRCWVLLGHLLSVSTRSWDLTPWSENHRSCLQGQMLGPARAPPFRQMLGPARAPLFGQYPVMGPDSMVREPQELTARADVWSCSSTSYGWLGFSIELIQHSSWGSMVPGEVLPGSTSIVLGEVLPRSTSMVAGKVLPESSMVFGEVLPRSISIVPREVQPGSRESSIRVKHGSWGSSTRVTRKFYPGQQAWLPGKFHPGQACLPTLRPPGAL</sequence>
<dbReference type="EMBL" id="BTGU01012889">
    <property type="protein sequence ID" value="GMN72303.1"/>
    <property type="molecule type" value="Genomic_DNA"/>
</dbReference>
<dbReference type="AlphaFoldDB" id="A0AA88ED81"/>